<dbReference type="AlphaFoldDB" id="A0A0M8MPN0"/>
<dbReference type="PANTHER" id="PTHR35340">
    <property type="entry name" value="PQQ ENZYME REPEAT PROTEIN-RELATED"/>
    <property type="match status" value="1"/>
</dbReference>
<evidence type="ECO:0000256" key="1">
    <source>
        <dbReference type="SAM" id="SignalP"/>
    </source>
</evidence>
<name>A0A0M8MPN0_9BASI</name>
<dbReference type="GeneID" id="28730567"/>
<accession>A0A0M8MPN0</accession>
<dbReference type="InterPro" id="IPR039535">
    <property type="entry name" value="ASST-like"/>
</dbReference>
<dbReference type="PANTHER" id="PTHR35340:SF5">
    <property type="entry name" value="ASST-DOMAIN-CONTAINING PROTEIN"/>
    <property type="match status" value="1"/>
</dbReference>
<sequence>MLRWWRLCLNVVCFNVATKAAFVTQPNYHLPPISLTYSDKSLEPADGYIFLSPRVTDPRGLFIYDKYLSLVYYNDTANAIDATYFRPFMLGNELVLVHHQGDVSRGFSNGTAHIMSQDYTLKTVVSTSHMLDAHEFQLSPNGYATTTSYVDIPNYNIGAAGNANTNSGWLTDSCIQEVNVRNDSDIRFRFCPHEHIPLDASYYNAPATPATEAQSWDWFHANSANRDALGNFLFSGRHTHTLYYVDGKSHEILWALGGKSSSFSGDGNFFSWQHYVRFSNETGASAEELQKRMDGGKRWITVYDNASSGFEKNSDHSRGLVIELDFPSMTATIVKVYENPGGVTGLLSDTQGSIQLMQDEPDSWSDHVMMGLGQIPVWAEFTNDGKTVQLVWFGDRATVQGYQVVKLKWSGYPLTKPDVAVKDKKLYVSWNGATEVDHWVIESTTQDSMVKSKPKTDTIQKQDFEMSMDLDPKFSRFRAVAMSKNGCTLGKSDYVDMNGNNQGGGVAGKNYAKEDTSSICPKGQTLSDDGNSNSSDPFLFNGSRPLTAHPFLGMLLLVVMLTVMI</sequence>
<evidence type="ECO:0000313" key="3">
    <source>
        <dbReference type="Proteomes" id="UP000037751"/>
    </source>
</evidence>
<dbReference type="VEuPathDB" id="FungiDB:Malapachy_4240"/>
<dbReference type="RefSeq" id="XP_017991939.1">
    <property type="nucleotide sequence ID" value="XM_018138691.1"/>
</dbReference>
<dbReference type="Pfam" id="PF14269">
    <property type="entry name" value="Arylsulfotran_2"/>
    <property type="match status" value="1"/>
</dbReference>
<dbReference type="OrthoDB" id="5427350at2759"/>
<feature type="chain" id="PRO_5005818638" description="Arylsulfotransferase" evidence="1">
    <location>
        <begin position="21"/>
        <end position="565"/>
    </location>
</feature>
<organism evidence="2 3">
    <name type="scientific">Malassezia pachydermatis</name>
    <dbReference type="NCBI Taxonomy" id="77020"/>
    <lineage>
        <taxon>Eukaryota</taxon>
        <taxon>Fungi</taxon>
        <taxon>Dikarya</taxon>
        <taxon>Basidiomycota</taxon>
        <taxon>Ustilaginomycotina</taxon>
        <taxon>Malasseziomycetes</taxon>
        <taxon>Malasseziales</taxon>
        <taxon>Malasseziaceae</taxon>
        <taxon>Malassezia</taxon>
    </lineage>
</organism>
<feature type="signal peptide" evidence="1">
    <location>
        <begin position="1"/>
        <end position="20"/>
    </location>
</feature>
<gene>
    <name evidence="2" type="ORF">Malapachy_4240</name>
</gene>
<dbReference type="InterPro" id="IPR053143">
    <property type="entry name" value="Arylsulfate_ST"/>
</dbReference>
<reference evidence="2 3" key="1">
    <citation type="submission" date="2015-07" db="EMBL/GenBank/DDBJ databases">
        <title>Draft Genome Sequence of Malassezia furfur CBS1878 and Malassezia pachydermatis CBS1879.</title>
        <authorList>
            <person name="Triana S."/>
            <person name="Ohm R."/>
            <person name="Gonzalez A."/>
            <person name="DeCock H."/>
            <person name="Restrepo S."/>
            <person name="Celis A."/>
        </authorList>
    </citation>
    <scope>NUCLEOTIDE SEQUENCE [LARGE SCALE GENOMIC DNA]</scope>
    <source>
        <strain evidence="2 3">CBS 1879</strain>
    </source>
</reference>
<keyword evidence="3" id="KW-1185">Reference proteome</keyword>
<dbReference type="STRING" id="77020.A0A0M8MPN0"/>
<protein>
    <recommendedName>
        <fullName evidence="4">Arylsulfotransferase</fullName>
    </recommendedName>
</protein>
<comment type="caution">
    <text evidence="2">The sequence shown here is derived from an EMBL/GenBank/DDBJ whole genome shotgun (WGS) entry which is preliminary data.</text>
</comment>
<evidence type="ECO:0000313" key="2">
    <source>
        <dbReference type="EMBL" id="KOS14307.1"/>
    </source>
</evidence>
<dbReference type="Proteomes" id="UP000037751">
    <property type="component" value="Unassembled WGS sequence"/>
</dbReference>
<evidence type="ECO:0008006" key="4">
    <source>
        <dbReference type="Google" id="ProtNLM"/>
    </source>
</evidence>
<keyword evidence="1" id="KW-0732">Signal</keyword>
<proteinExistence type="predicted"/>
<dbReference type="EMBL" id="LGAV01000004">
    <property type="protein sequence ID" value="KOS14307.1"/>
    <property type="molecule type" value="Genomic_DNA"/>
</dbReference>